<feature type="compositionally biased region" description="Polar residues" evidence="1">
    <location>
        <begin position="37"/>
        <end position="50"/>
    </location>
</feature>
<dbReference type="Gene3D" id="3.40.190.10">
    <property type="entry name" value="Periplasmic binding protein-like II"/>
    <property type="match status" value="1"/>
</dbReference>
<dbReference type="CDD" id="cd08501">
    <property type="entry name" value="PBP2_Lpqw"/>
    <property type="match status" value="1"/>
</dbReference>
<feature type="signal peptide" evidence="2">
    <location>
        <begin position="1"/>
        <end position="27"/>
    </location>
</feature>
<reference evidence="4 5" key="1">
    <citation type="submission" date="2014-07" db="EMBL/GenBank/DDBJ databases">
        <title>Genome Sequencing of Dermacoccus nishinomiyaensis.</title>
        <authorList>
            <person name="Hong K.W."/>
            <person name="Chan K.G."/>
        </authorList>
    </citation>
    <scope>NUCLEOTIDE SEQUENCE [LARGE SCALE GENOMIC DNA]</scope>
    <source>
        <strain evidence="4 5">M25</strain>
    </source>
</reference>
<dbReference type="RefSeq" id="WP_038568521.1">
    <property type="nucleotide sequence ID" value="NZ_CP008889.1"/>
</dbReference>
<dbReference type="PROSITE" id="PS51257">
    <property type="entry name" value="PROKAR_LIPOPROTEIN"/>
    <property type="match status" value="1"/>
</dbReference>
<dbReference type="AlphaFoldDB" id="A0A075JFE1"/>
<feature type="domain" description="Solute-binding protein family 5" evidence="3">
    <location>
        <begin position="113"/>
        <end position="471"/>
    </location>
</feature>
<dbReference type="Pfam" id="PF00496">
    <property type="entry name" value="SBP_bac_5"/>
    <property type="match status" value="1"/>
</dbReference>
<proteinExistence type="predicted"/>
<keyword evidence="2" id="KW-0732">Signal</keyword>
<feature type="compositionally biased region" description="Basic and acidic residues" evidence="1">
    <location>
        <begin position="27"/>
        <end position="36"/>
    </location>
</feature>
<evidence type="ECO:0000256" key="2">
    <source>
        <dbReference type="SAM" id="SignalP"/>
    </source>
</evidence>
<evidence type="ECO:0000313" key="5">
    <source>
        <dbReference type="Proteomes" id="UP000027986"/>
    </source>
</evidence>
<dbReference type="Gene3D" id="3.10.105.10">
    <property type="entry name" value="Dipeptide-binding Protein, Domain 3"/>
    <property type="match status" value="1"/>
</dbReference>
<organism evidence="4 5">
    <name type="scientific">Dermacoccus nishinomiyaensis</name>
    <dbReference type="NCBI Taxonomy" id="1274"/>
    <lineage>
        <taxon>Bacteria</taxon>
        <taxon>Bacillati</taxon>
        <taxon>Actinomycetota</taxon>
        <taxon>Actinomycetes</taxon>
        <taxon>Micrococcales</taxon>
        <taxon>Dermacoccaceae</taxon>
        <taxon>Dermacoccus</taxon>
    </lineage>
</organism>
<protein>
    <submittedName>
        <fullName evidence="4">ABC transporter substrate-binding protein</fullName>
    </submittedName>
</protein>
<dbReference type="PANTHER" id="PTHR30290">
    <property type="entry name" value="PERIPLASMIC BINDING COMPONENT OF ABC TRANSPORTER"/>
    <property type="match status" value="1"/>
</dbReference>
<dbReference type="PIRSF" id="PIRSF002741">
    <property type="entry name" value="MppA"/>
    <property type="match status" value="1"/>
</dbReference>
<evidence type="ECO:0000256" key="1">
    <source>
        <dbReference type="SAM" id="MobiDB-lite"/>
    </source>
</evidence>
<dbReference type="InterPro" id="IPR030678">
    <property type="entry name" value="Peptide/Ni-bd"/>
</dbReference>
<dbReference type="GO" id="GO:0015833">
    <property type="term" value="P:peptide transport"/>
    <property type="evidence" value="ECO:0007669"/>
    <property type="project" value="TreeGrafter"/>
</dbReference>
<dbReference type="HOGENOM" id="CLU_017028_11_1_11"/>
<feature type="region of interest" description="Disordered" evidence="1">
    <location>
        <begin position="24"/>
        <end position="59"/>
    </location>
</feature>
<dbReference type="GO" id="GO:1904680">
    <property type="term" value="F:peptide transmembrane transporter activity"/>
    <property type="evidence" value="ECO:0007669"/>
    <property type="project" value="TreeGrafter"/>
</dbReference>
<dbReference type="InterPro" id="IPR039424">
    <property type="entry name" value="SBP_5"/>
</dbReference>
<dbReference type="InterPro" id="IPR000914">
    <property type="entry name" value="SBP_5_dom"/>
</dbReference>
<dbReference type="SUPFAM" id="SSF53850">
    <property type="entry name" value="Periplasmic binding protein-like II"/>
    <property type="match status" value="1"/>
</dbReference>
<dbReference type="EMBL" id="CP008889">
    <property type="protein sequence ID" value="AIF40961.1"/>
    <property type="molecule type" value="Genomic_DNA"/>
</dbReference>
<name>A0A075JFE1_9MICO</name>
<gene>
    <name evidence="4" type="ORF">HX89_08425</name>
</gene>
<dbReference type="GO" id="GO:0043190">
    <property type="term" value="C:ATP-binding cassette (ABC) transporter complex"/>
    <property type="evidence" value="ECO:0007669"/>
    <property type="project" value="InterPro"/>
</dbReference>
<evidence type="ECO:0000259" key="3">
    <source>
        <dbReference type="Pfam" id="PF00496"/>
    </source>
</evidence>
<sequence>MKSMKTASGAFVLASALLLTGCSGGSSDDKGDDSKKTTNTSLQKSYNEQPASALKDGGTYTTATTEVSPQFNPFQQDGTRYTSDVWRWYNPVLKTYSADGSKVIWNKAYIEGAKSEVKGDKLVVTYTMNPKAKYNDGSPIDWKSFENTWKANSGKDKAFLPSSTDGFSAIESVAKGKDDHEAVITFSQPGVWWEGLFDFLLNPKVSSADQFNKFYLNNPHAELGAGPYKIEKYDSKAGTISFVRNEKWWGDKGKLDKRTFITMEASASINAFKNGQIDSTSATTKDRLQQVKDVPNTELRRGSYPSNSLLTLNGKSPLLADKAVRKAIMEGVDRSKLAEIEFNGLDYKEELPGSFLLFSFQKGYENNVSTKFDAEQAKKDLDAAGWKAGSDGVRSKDGKKLTLSYVNLGDDPVNKAQATAMQAMLKGIGVDMKIDQRASSEFSNVITKKDFDLFPMGFSSSDPYGVAYACQVWCSDSGLNQSGVADKSLDPKFKDLTKIGDKDKQIAEANKLEKQAMDQYGILPLTNGPVIMATKKGLANVGASVFAFPFPETIGWQK</sequence>
<dbReference type="eggNOG" id="COG0747">
    <property type="taxonomic scope" value="Bacteria"/>
</dbReference>
<dbReference type="Gene3D" id="3.90.76.10">
    <property type="entry name" value="Dipeptide-binding Protein, Domain 1"/>
    <property type="match status" value="1"/>
</dbReference>
<dbReference type="GeneID" id="41841166"/>
<keyword evidence="5" id="KW-1185">Reference proteome</keyword>
<dbReference type="GO" id="GO:0042597">
    <property type="term" value="C:periplasmic space"/>
    <property type="evidence" value="ECO:0007669"/>
    <property type="project" value="UniProtKB-ARBA"/>
</dbReference>
<accession>A0A075JFE1</accession>
<dbReference type="KEGG" id="dni:HX89_08425"/>
<feature type="chain" id="PRO_5001706861" evidence="2">
    <location>
        <begin position="28"/>
        <end position="558"/>
    </location>
</feature>
<evidence type="ECO:0000313" key="4">
    <source>
        <dbReference type="EMBL" id="AIF40961.1"/>
    </source>
</evidence>
<dbReference type="Proteomes" id="UP000027986">
    <property type="component" value="Chromosome"/>
</dbReference>
<dbReference type="PANTHER" id="PTHR30290:SF65">
    <property type="entry name" value="MONOACYL PHOSPHATIDYLINOSITOL TETRAMANNOSIDE-BINDING PROTEIN LPQW-RELATED"/>
    <property type="match status" value="1"/>
</dbReference>
<dbReference type="OrthoDB" id="7888869at2"/>